<evidence type="ECO:0000313" key="3">
    <source>
        <dbReference type="EMBL" id="KAG8233379.1"/>
    </source>
</evidence>
<gene>
    <name evidence="3" type="ORF">J437_LFUL005841</name>
</gene>
<reference evidence="3" key="1">
    <citation type="submission" date="2013-04" db="EMBL/GenBank/DDBJ databases">
        <authorList>
            <person name="Qu J."/>
            <person name="Murali S.C."/>
            <person name="Bandaranaike D."/>
            <person name="Bellair M."/>
            <person name="Blankenburg K."/>
            <person name="Chao H."/>
            <person name="Dinh H."/>
            <person name="Doddapaneni H."/>
            <person name="Downs B."/>
            <person name="Dugan-Rocha S."/>
            <person name="Elkadiri S."/>
            <person name="Gnanaolivu R.D."/>
            <person name="Hernandez B."/>
            <person name="Javaid M."/>
            <person name="Jayaseelan J.C."/>
            <person name="Lee S."/>
            <person name="Li M."/>
            <person name="Ming W."/>
            <person name="Munidasa M."/>
            <person name="Muniz J."/>
            <person name="Nguyen L."/>
            <person name="Ongeri F."/>
            <person name="Osuji N."/>
            <person name="Pu L.-L."/>
            <person name="Puazo M."/>
            <person name="Qu C."/>
            <person name="Quiroz J."/>
            <person name="Raj R."/>
            <person name="Weissenberger G."/>
            <person name="Xin Y."/>
            <person name="Zou X."/>
            <person name="Han Y."/>
            <person name="Richards S."/>
            <person name="Worley K."/>
            <person name="Muzny D."/>
            <person name="Gibbs R."/>
        </authorList>
    </citation>
    <scope>NUCLEOTIDE SEQUENCE</scope>
    <source>
        <strain evidence="3">Sampled in the wild</strain>
    </source>
</reference>
<dbReference type="AlphaFoldDB" id="A0A8K0KDS2"/>
<proteinExistence type="predicted"/>
<evidence type="ECO:0000256" key="2">
    <source>
        <dbReference type="PROSITE-ProRule" id="PRU00497"/>
    </source>
</evidence>
<reference evidence="3" key="2">
    <citation type="submission" date="2017-10" db="EMBL/GenBank/DDBJ databases">
        <title>Ladona fulva Genome sequencing and assembly.</title>
        <authorList>
            <person name="Murali S."/>
            <person name="Richards S."/>
            <person name="Bandaranaike D."/>
            <person name="Bellair M."/>
            <person name="Blankenburg K."/>
            <person name="Chao H."/>
            <person name="Dinh H."/>
            <person name="Doddapaneni H."/>
            <person name="Dugan-Rocha S."/>
            <person name="Elkadiri S."/>
            <person name="Gnanaolivu R."/>
            <person name="Hernandez B."/>
            <person name="Skinner E."/>
            <person name="Javaid M."/>
            <person name="Lee S."/>
            <person name="Li M."/>
            <person name="Ming W."/>
            <person name="Munidasa M."/>
            <person name="Muniz J."/>
            <person name="Nguyen L."/>
            <person name="Hughes D."/>
            <person name="Osuji N."/>
            <person name="Pu L.-L."/>
            <person name="Puazo M."/>
            <person name="Qu C."/>
            <person name="Quiroz J."/>
            <person name="Raj R."/>
            <person name="Weissenberger G."/>
            <person name="Xin Y."/>
            <person name="Zou X."/>
            <person name="Han Y."/>
            <person name="Worley K."/>
            <person name="Muzny D."/>
            <person name="Gibbs R."/>
        </authorList>
    </citation>
    <scope>NUCLEOTIDE SEQUENCE</scope>
    <source>
        <strain evidence="3">Sampled in the wild</strain>
    </source>
</reference>
<evidence type="ECO:0000256" key="1">
    <source>
        <dbReference type="ARBA" id="ARBA00022460"/>
    </source>
</evidence>
<sequence length="97" mass="10311">MWKPITYESGDGTSAQQAGQLKAVGAEAGVVNQGSFSYAAPDGSRIVLSYTADENGYHPQGDHLPVAPPIPPEIQKSLEYIASIPVNQRQGDQGEEQ</sequence>
<dbReference type="PANTHER" id="PTHR10380:SF229">
    <property type="entry name" value="CUTICULAR PROTEIN 49AF, ISOFORM A"/>
    <property type="match status" value="1"/>
</dbReference>
<dbReference type="Proteomes" id="UP000792457">
    <property type="component" value="Unassembled WGS sequence"/>
</dbReference>
<dbReference type="InterPro" id="IPR050468">
    <property type="entry name" value="Cuticle_Struct_Prot"/>
</dbReference>
<dbReference type="InterPro" id="IPR031311">
    <property type="entry name" value="CHIT_BIND_RR_consensus"/>
</dbReference>
<name>A0A8K0KDS2_LADFU</name>
<keyword evidence="4" id="KW-1185">Reference proteome</keyword>
<dbReference type="PANTHER" id="PTHR10380">
    <property type="entry name" value="CUTICLE PROTEIN"/>
    <property type="match status" value="1"/>
</dbReference>
<dbReference type="InterPro" id="IPR000618">
    <property type="entry name" value="Insect_cuticle"/>
</dbReference>
<comment type="caution">
    <text evidence="3">The sequence shown here is derived from an EMBL/GenBank/DDBJ whole genome shotgun (WGS) entry which is preliminary data.</text>
</comment>
<dbReference type="Pfam" id="PF00379">
    <property type="entry name" value="Chitin_bind_4"/>
    <property type="match status" value="1"/>
</dbReference>
<dbReference type="PROSITE" id="PS00233">
    <property type="entry name" value="CHIT_BIND_RR_1"/>
    <property type="match status" value="1"/>
</dbReference>
<dbReference type="EMBL" id="KZ308713">
    <property type="protein sequence ID" value="KAG8233379.1"/>
    <property type="molecule type" value="Genomic_DNA"/>
</dbReference>
<accession>A0A8K0KDS2</accession>
<protein>
    <submittedName>
        <fullName evidence="3">Uncharacterized protein</fullName>
    </submittedName>
</protein>
<dbReference type="OrthoDB" id="6493579at2759"/>
<dbReference type="GO" id="GO:0008010">
    <property type="term" value="F:structural constituent of chitin-based larval cuticle"/>
    <property type="evidence" value="ECO:0007669"/>
    <property type="project" value="TreeGrafter"/>
</dbReference>
<dbReference type="GO" id="GO:0062129">
    <property type="term" value="C:chitin-based extracellular matrix"/>
    <property type="evidence" value="ECO:0007669"/>
    <property type="project" value="TreeGrafter"/>
</dbReference>
<keyword evidence="1 2" id="KW-0193">Cuticle</keyword>
<organism evidence="3 4">
    <name type="scientific">Ladona fulva</name>
    <name type="common">Scarce chaser dragonfly</name>
    <name type="synonym">Libellula fulva</name>
    <dbReference type="NCBI Taxonomy" id="123851"/>
    <lineage>
        <taxon>Eukaryota</taxon>
        <taxon>Metazoa</taxon>
        <taxon>Ecdysozoa</taxon>
        <taxon>Arthropoda</taxon>
        <taxon>Hexapoda</taxon>
        <taxon>Insecta</taxon>
        <taxon>Pterygota</taxon>
        <taxon>Palaeoptera</taxon>
        <taxon>Odonata</taxon>
        <taxon>Epiprocta</taxon>
        <taxon>Anisoptera</taxon>
        <taxon>Libelluloidea</taxon>
        <taxon>Libellulidae</taxon>
        <taxon>Ladona</taxon>
    </lineage>
</organism>
<evidence type="ECO:0000313" key="4">
    <source>
        <dbReference type="Proteomes" id="UP000792457"/>
    </source>
</evidence>
<dbReference type="PROSITE" id="PS51155">
    <property type="entry name" value="CHIT_BIND_RR_2"/>
    <property type="match status" value="1"/>
</dbReference>